<dbReference type="SUPFAM" id="SSF56281">
    <property type="entry name" value="Metallo-hydrolase/oxidoreductase"/>
    <property type="match status" value="1"/>
</dbReference>
<dbReference type="InterPro" id="IPR050855">
    <property type="entry name" value="NDM-1-like"/>
</dbReference>
<dbReference type="CDD" id="cd06262">
    <property type="entry name" value="metallo-hydrolase-like_MBL-fold"/>
    <property type="match status" value="1"/>
</dbReference>
<dbReference type="EMBL" id="JAKZFC010000001">
    <property type="protein sequence ID" value="MCH7321079.1"/>
    <property type="molecule type" value="Genomic_DNA"/>
</dbReference>
<proteinExistence type="predicted"/>
<dbReference type="SMART" id="SM00849">
    <property type="entry name" value="Lactamase_B"/>
    <property type="match status" value="1"/>
</dbReference>
<dbReference type="PANTHER" id="PTHR42951:SF4">
    <property type="entry name" value="ACYL-COENZYME A THIOESTERASE MBLAC2"/>
    <property type="match status" value="1"/>
</dbReference>
<accession>A0ABS9U9T7</accession>
<protein>
    <submittedName>
        <fullName evidence="2">MBL fold metallo-hydrolase</fullName>
    </submittedName>
</protein>
<evidence type="ECO:0000313" key="3">
    <source>
        <dbReference type="Proteomes" id="UP001316087"/>
    </source>
</evidence>
<dbReference type="InterPro" id="IPR036866">
    <property type="entry name" value="RibonucZ/Hydroxyglut_hydro"/>
</dbReference>
<gene>
    <name evidence="2" type="ORF">LZ480_04170</name>
</gene>
<reference evidence="2 3" key="1">
    <citation type="submission" date="2022-03" db="EMBL/GenBank/DDBJ databases">
        <authorList>
            <person name="Jo J.-H."/>
            <person name="Im W.-T."/>
        </authorList>
    </citation>
    <scope>NUCLEOTIDE SEQUENCE [LARGE SCALE GENOMIC DNA]</scope>
    <source>
        <strain evidence="2 3">MA9</strain>
    </source>
</reference>
<keyword evidence="3" id="KW-1185">Reference proteome</keyword>
<dbReference type="Proteomes" id="UP001316087">
    <property type="component" value="Unassembled WGS sequence"/>
</dbReference>
<evidence type="ECO:0000313" key="2">
    <source>
        <dbReference type="EMBL" id="MCH7321079.1"/>
    </source>
</evidence>
<dbReference type="Pfam" id="PF00753">
    <property type="entry name" value="Lactamase_B"/>
    <property type="match status" value="1"/>
</dbReference>
<dbReference type="RefSeq" id="WP_241368118.1">
    <property type="nucleotide sequence ID" value="NZ_JAKZFC010000001.1"/>
</dbReference>
<dbReference type="InterPro" id="IPR001279">
    <property type="entry name" value="Metallo-B-lactamas"/>
</dbReference>
<dbReference type="Gene3D" id="3.60.15.10">
    <property type="entry name" value="Ribonuclease Z/Hydroxyacylglutathione hydrolase-like"/>
    <property type="match status" value="1"/>
</dbReference>
<dbReference type="PANTHER" id="PTHR42951">
    <property type="entry name" value="METALLO-BETA-LACTAMASE DOMAIN-CONTAINING"/>
    <property type="match status" value="1"/>
</dbReference>
<name>A0ABS9U9T7_9BACL</name>
<organism evidence="2 3">
    <name type="scientific">Solibacillus palustris</name>
    <dbReference type="NCBI Taxonomy" id="2908203"/>
    <lineage>
        <taxon>Bacteria</taxon>
        <taxon>Bacillati</taxon>
        <taxon>Bacillota</taxon>
        <taxon>Bacilli</taxon>
        <taxon>Bacillales</taxon>
        <taxon>Caryophanaceae</taxon>
        <taxon>Solibacillus</taxon>
    </lineage>
</organism>
<feature type="domain" description="Metallo-beta-lactamase" evidence="1">
    <location>
        <begin position="18"/>
        <end position="204"/>
    </location>
</feature>
<comment type="caution">
    <text evidence="2">The sequence shown here is derived from an EMBL/GenBank/DDBJ whole genome shotgun (WGS) entry which is preliminary data.</text>
</comment>
<sequence>MIQYQNEQLTVFQSALYQTTCAVIQTEKAIIITDPNWLPHEVEVIKAYVESRIGNRQLYVIFTHSDFDHIIAAGAFPQAIKIASEAFVNLADKEKVLNDIVDFDAQYYITRDYPITYPTIDIVIRQDGQQEVLGDAMCSFYLAPGHTEDGVFTIVEPLGIMLVGDYLSNVEFPLVSNIAEYESTLQKAKYLLEQFEVHALVPGHGQMTTDQLEMENRIEDSQGYLTNLQQGVNQEHALEARYSYYRSLKELHDANKKVL</sequence>
<evidence type="ECO:0000259" key="1">
    <source>
        <dbReference type="SMART" id="SM00849"/>
    </source>
</evidence>